<dbReference type="GO" id="GO:0016810">
    <property type="term" value="F:hydrolase activity, acting on carbon-nitrogen (but not peptide) bonds"/>
    <property type="evidence" value="ECO:0007669"/>
    <property type="project" value="InterPro"/>
</dbReference>
<dbReference type="GO" id="GO:0005975">
    <property type="term" value="P:carbohydrate metabolic process"/>
    <property type="evidence" value="ECO:0007669"/>
    <property type="project" value="InterPro"/>
</dbReference>
<protein>
    <submittedName>
        <fullName evidence="4">Polysaccharide deacetylase</fullName>
    </submittedName>
</protein>
<keyword evidence="5" id="KW-1185">Reference proteome</keyword>
<dbReference type="CDD" id="cd10918">
    <property type="entry name" value="CE4_NodB_like_5s_6s"/>
    <property type="match status" value="1"/>
</dbReference>
<evidence type="ECO:0000313" key="4">
    <source>
        <dbReference type="EMBL" id="PYI57583.1"/>
    </source>
</evidence>
<proteinExistence type="predicted"/>
<sequence length="188" mass="21166">MAYLADNGYTTLTLGQFVDIWDGKAEAPDKAVLLTFDDGYADNYTEAMPILAKHGFRATMFVSPGMVGQDGYYADWDQIRAMRDAGWDIQPHGMTHPYLHKLPAEEQRKEIAGSIEALKRETGIDAVAFCYPYGMRNKETLKLLAEYGVRFAFTIDQGKTEPSQQPLQLKRLFVGGKDSLQTFVKKLQ</sequence>
<evidence type="ECO:0000259" key="3">
    <source>
        <dbReference type="PROSITE" id="PS51677"/>
    </source>
</evidence>
<dbReference type="OrthoDB" id="9778320at2"/>
<dbReference type="Pfam" id="PF01522">
    <property type="entry name" value="Polysacc_deac_1"/>
    <property type="match status" value="1"/>
</dbReference>
<comment type="caution">
    <text evidence="4">The sequence shown here is derived from an EMBL/GenBank/DDBJ whole genome shotgun (WGS) entry which is preliminary data.</text>
</comment>
<dbReference type="InterPro" id="IPR051398">
    <property type="entry name" value="Polysacch_Deacetylase"/>
</dbReference>
<reference evidence="4 5" key="1">
    <citation type="submission" date="2018-05" db="EMBL/GenBank/DDBJ databases">
        <title>Paenibacillus flagellatus sp. nov., isolated from selenium mineral soil.</title>
        <authorList>
            <person name="Dai X."/>
        </authorList>
    </citation>
    <scope>NUCLEOTIDE SEQUENCE [LARGE SCALE GENOMIC DNA]</scope>
    <source>
        <strain evidence="4 5">DXL2</strain>
    </source>
</reference>
<comment type="subcellular location">
    <subcellularLocation>
        <location evidence="1">Secreted</location>
    </subcellularLocation>
</comment>
<gene>
    <name evidence="4" type="ORF">DLM86_02565</name>
</gene>
<dbReference type="PROSITE" id="PS51677">
    <property type="entry name" value="NODB"/>
    <property type="match status" value="1"/>
</dbReference>
<feature type="domain" description="NodB homology" evidence="3">
    <location>
        <begin position="30"/>
        <end position="188"/>
    </location>
</feature>
<organism evidence="4 5">
    <name type="scientific">Paenibacillus flagellatus</name>
    <dbReference type="NCBI Taxonomy" id="2211139"/>
    <lineage>
        <taxon>Bacteria</taxon>
        <taxon>Bacillati</taxon>
        <taxon>Bacillota</taxon>
        <taxon>Bacilli</taxon>
        <taxon>Bacillales</taxon>
        <taxon>Paenibacillaceae</taxon>
        <taxon>Paenibacillus</taxon>
    </lineage>
</organism>
<evidence type="ECO:0000256" key="1">
    <source>
        <dbReference type="ARBA" id="ARBA00004613"/>
    </source>
</evidence>
<dbReference type="EMBL" id="QJVJ01000001">
    <property type="protein sequence ID" value="PYI57583.1"/>
    <property type="molecule type" value="Genomic_DNA"/>
</dbReference>
<dbReference type="AlphaFoldDB" id="A0A2V5KGQ2"/>
<dbReference type="PANTHER" id="PTHR34216:SF3">
    <property type="entry name" value="POLY-BETA-1,6-N-ACETYL-D-GLUCOSAMINE N-DEACETYLASE"/>
    <property type="match status" value="1"/>
</dbReference>
<dbReference type="Proteomes" id="UP000247476">
    <property type="component" value="Unassembled WGS sequence"/>
</dbReference>
<dbReference type="InterPro" id="IPR002509">
    <property type="entry name" value="NODB_dom"/>
</dbReference>
<evidence type="ECO:0000313" key="5">
    <source>
        <dbReference type="Proteomes" id="UP000247476"/>
    </source>
</evidence>
<keyword evidence="2" id="KW-0732">Signal</keyword>
<name>A0A2V5KGQ2_9BACL</name>
<dbReference type="SUPFAM" id="SSF88713">
    <property type="entry name" value="Glycoside hydrolase/deacetylase"/>
    <property type="match status" value="1"/>
</dbReference>
<dbReference type="InterPro" id="IPR011330">
    <property type="entry name" value="Glyco_hydro/deAcase_b/a-brl"/>
</dbReference>
<accession>A0A2V5KGQ2</accession>
<dbReference type="GO" id="GO:0005576">
    <property type="term" value="C:extracellular region"/>
    <property type="evidence" value="ECO:0007669"/>
    <property type="project" value="UniProtKB-SubCell"/>
</dbReference>
<evidence type="ECO:0000256" key="2">
    <source>
        <dbReference type="ARBA" id="ARBA00022729"/>
    </source>
</evidence>
<dbReference type="Gene3D" id="3.20.20.370">
    <property type="entry name" value="Glycoside hydrolase/deacetylase"/>
    <property type="match status" value="1"/>
</dbReference>
<dbReference type="PANTHER" id="PTHR34216">
    <property type="match status" value="1"/>
</dbReference>